<feature type="domain" description="Mso1 N-terminal" evidence="2">
    <location>
        <begin position="19"/>
        <end position="57"/>
    </location>
</feature>
<feature type="compositionally biased region" description="Gly residues" evidence="1">
    <location>
        <begin position="277"/>
        <end position="303"/>
    </location>
</feature>
<comment type="caution">
    <text evidence="3">The sequence shown here is derived from an EMBL/GenBank/DDBJ whole genome shotgun (WGS) entry which is preliminary data.</text>
</comment>
<sequence length="303" mass="30408">MAAWYSNILTNTTSRISNLRSTLLGGDADGDTEDDTHVCRVLRAYYTEKGRGFPQWLPPDPKAPAPPVATVVPTGSGVGSRYGGSGLAGTAQQPSTLSSLWDNGGGNSARPAAAGPGASLRQTARVGGHQSRLSPFTNRNSDPPTQAYQSTGGVRPLPSQRMGSYQSTQSATGEVDRHSAVGGGAPMGSAQDKLRNLFGSGSSNASGSRSNSPAQTAQYGGGGGGSGGGAQYNRTGATPAGGTYGGGGGSGNHDGRSFVAANAPWASDEYEYAQYGGNSGGRQTGGTPGGPRRVGGPSGPRAR</sequence>
<name>A0ABP0D5U2_9PEZI</name>
<protein>
    <recommendedName>
        <fullName evidence="2">Mso1 N-terminal domain-containing protein</fullName>
    </recommendedName>
</protein>
<evidence type="ECO:0000256" key="1">
    <source>
        <dbReference type="SAM" id="MobiDB-lite"/>
    </source>
</evidence>
<organism evidence="3 4">
    <name type="scientific">Sporothrix epigloea</name>
    <dbReference type="NCBI Taxonomy" id="1892477"/>
    <lineage>
        <taxon>Eukaryota</taxon>
        <taxon>Fungi</taxon>
        <taxon>Dikarya</taxon>
        <taxon>Ascomycota</taxon>
        <taxon>Pezizomycotina</taxon>
        <taxon>Sordariomycetes</taxon>
        <taxon>Sordariomycetidae</taxon>
        <taxon>Ophiostomatales</taxon>
        <taxon>Ophiostomataceae</taxon>
        <taxon>Sporothrix</taxon>
    </lineage>
</organism>
<feature type="compositionally biased region" description="Polar residues" evidence="1">
    <location>
        <begin position="161"/>
        <end position="172"/>
    </location>
</feature>
<dbReference type="Proteomes" id="UP001642502">
    <property type="component" value="Unassembled WGS sequence"/>
</dbReference>
<feature type="compositionally biased region" description="Low complexity" evidence="1">
    <location>
        <begin position="199"/>
        <end position="212"/>
    </location>
</feature>
<evidence type="ECO:0000313" key="3">
    <source>
        <dbReference type="EMBL" id="CAK7263589.1"/>
    </source>
</evidence>
<dbReference type="Pfam" id="PF14475">
    <property type="entry name" value="Mso1_Sec1_bdg"/>
    <property type="match status" value="1"/>
</dbReference>
<gene>
    <name evidence="3" type="ORF">SEPCBS119000_000567</name>
</gene>
<dbReference type="EMBL" id="CAWUON010000003">
    <property type="protein sequence ID" value="CAK7263589.1"/>
    <property type="molecule type" value="Genomic_DNA"/>
</dbReference>
<accession>A0ABP0D5U2</accession>
<dbReference type="InterPro" id="IPR028095">
    <property type="entry name" value="Mso1_N_dom"/>
</dbReference>
<feature type="compositionally biased region" description="Polar residues" evidence="1">
    <location>
        <begin position="90"/>
        <end position="101"/>
    </location>
</feature>
<feature type="compositionally biased region" description="Polar residues" evidence="1">
    <location>
        <begin position="131"/>
        <end position="152"/>
    </location>
</feature>
<evidence type="ECO:0000313" key="4">
    <source>
        <dbReference type="Proteomes" id="UP001642502"/>
    </source>
</evidence>
<feature type="compositionally biased region" description="Low complexity" evidence="1">
    <location>
        <begin position="108"/>
        <end position="119"/>
    </location>
</feature>
<feature type="region of interest" description="Disordered" evidence="1">
    <location>
        <begin position="272"/>
        <end position="303"/>
    </location>
</feature>
<proteinExistence type="predicted"/>
<keyword evidence="4" id="KW-1185">Reference proteome</keyword>
<feature type="compositionally biased region" description="Gly residues" evidence="1">
    <location>
        <begin position="242"/>
        <end position="252"/>
    </location>
</feature>
<feature type="compositionally biased region" description="Gly residues" evidence="1">
    <location>
        <begin position="219"/>
        <end position="230"/>
    </location>
</feature>
<evidence type="ECO:0000259" key="2">
    <source>
        <dbReference type="Pfam" id="PF14475"/>
    </source>
</evidence>
<reference evidence="3 4" key="1">
    <citation type="submission" date="2024-01" db="EMBL/GenBank/DDBJ databases">
        <authorList>
            <person name="Allen C."/>
            <person name="Tagirdzhanova G."/>
        </authorList>
    </citation>
    <scope>NUCLEOTIDE SEQUENCE [LARGE SCALE GENOMIC DNA]</scope>
    <source>
        <strain evidence="3 4">CBS 119000</strain>
    </source>
</reference>
<feature type="region of interest" description="Disordered" evidence="1">
    <location>
        <begin position="82"/>
        <end position="260"/>
    </location>
</feature>